<keyword evidence="4" id="KW-1185">Reference proteome</keyword>
<dbReference type="PANTHER" id="PTHR48079:SF3">
    <property type="entry name" value="NAD-DEPENDENT EPIMERASE_DEHYDRATASE DOMAIN-CONTAINING PROTEIN"/>
    <property type="match status" value="1"/>
</dbReference>
<dbReference type="EMBL" id="MSFO01000001">
    <property type="protein sequence ID" value="PLB53874.1"/>
    <property type="molecule type" value="Genomic_DNA"/>
</dbReference>
<proteinExistence type="predicted"/>
<name>A0A2I2GLX7_9EURO</name>
<dbReference type="OrthoDB" id="2735536at2759"/>
<dbReference type="GO" id="GO:0005737">
    <property type="term" value="C:cytoplasm"/>
    <property type="evidence" value="ECO:0007669"/>
    <property type="project" value="TreeGrafter"/>
</dbReference>
<dbReference type="VEuPathDB" id="FungiDB:P170DRAFT_431652"/>
<accession>A0A2I2GLX7</accession>
<dbReference type="SUPFAM" id="SSF51735">
    <property type="entry name" value="NAD(P)-binding Rossmann-fold domains"/>
    <property type="match status" value="1"/>
</dbReference>
<dbReference type="InterPro" id="IPR001509">
    <property type="entry name" value="Epimerase_deHydtase"/>
</dbReference>
<sequence>MPSPTPTPRTALVTGANGYIGNAVCRAFVRAGWTVYGLTRKTESIPSLAREEIIPILGSPGDLAFLPTLLSQQKAFDAIISTTESLYDYESHFAEIMALLHSLSSSNNASGIRPLVLFTSGCKDYGMTARADSPNLAPHTESSPLNPPDVLSPRTYTSLKVFDDEHKAAFDAVLLRPTTVFGRSGSFYGPFFDMAQAAKEGDGVLRLPAHRESVVHGTHVDDCADAYVAIAERDRTVVAGQIYNISGWRYETLAEVGEALVQEYGLQGVVYEPPATEGFVGFDVIGVLTGFSQWVGSEKVRNDVGWRDKRQLFSVGIKGYRIAYEQAVREGHSNVLRVKGYVQAYQSTKTD</sequence>
<dbReference type="Gene3D" id="3.40.50.720">
    <property type="entry name" value="NAD(P)-binding Rossmann-like Domain"/>
    <property type="match status" value="1"/>
</dbReference>
<organism evidence="3 4">
    <name type="scientific">Aspergillus steynii IBT 23096</name>
    <dbReference type="NCBI Taxonomy" id="1392250"/>
    <lineage>
        <taxon>Eukaryota</taxon>
        <taxon>Fungi</taxon>
        <taxon>Dikarya</taxon>
        <taxon>Ascomycota</taxon>
        <taxon>Pezizomycotina</taxon>
        <taxon>Eurotiomycetes</taxon>
        <taxon>Eurotiomycetidae</taxon>
        <taxon>Eurotiales</taxon>
        <taxon>Aspergillaceae</taxon>
        <taxon>Aspergillus</taxon>
        <taxon>Aspergillus subgen. Circumdati</taxon>
    </lineage>
</organism>
<dbReference type="GO" id="GO:0004029">
    <property type="term" value="F:aldehyde dehydrogenase (NAD+) activity"/>
    <property type="evidence" value="ECO:0007669"/>
    <property type="project" value="TreeGrafter"/>
</dbReference>
<dbReference type="Proteomes" id="UP000234275">
    <property type="component" value="Unassembled WGS sequence"/>
</dbReference>
<dbReference type="RefSeq" id="XP_024709176.1">
    <property type="nucleotide sequence ID" value="XM_024848085.1"/>
</dbReference>
<comment type="caution">
    <text evidence="3">The sequence shown here is derived from an EMBL/GenBank/DDBJ whole genome shotgun (WGS) entry which is preliminary data.</text>
</comment>
<protein>
    <submittedName>
        <fullName evidence="3">Putative NAD dependent epimerase/dehydratase</fullName>
    </submittedName>
</protein>
<gene>
    <name evidence="3" type="ORF">P170DRAFT_431652</name>
</gene>
<evidence type="ECO:0000256" key="1">
    <source>
        <dbReference type="SAM" id="MobiDB-lite"/>
    </source>
</evidence>
<dbReference type="PANTHER" id="PTHR48079">
    <property type="entry name" value="PROTEIN YEEZ"/>
    <property type="match status" value="1"/>
</dbReference>
<dbReference type="InterPro" id="IPR051783">
    <property type="entry name" value="NAD(P)-dependent_oxidoreduct"/>
</dbReference>
<dbReference type="GeneID" id="36555784"/>
<dbReference type="AlphaFoldDB" id="A0A2I2GLX7"/>
<dbReference type="Pfam" id="PF01370">
    <property type="entry name" value="Epimerase"/>
    <property type="match status" value="1"/>
</dbReference>
<dbReference type="InterPro" id="IPR036291">
    <property type="entry name" value="NAD(P)-bd_dom_sf"/>
</dbReference>
<reference evidence="3 4" key="1">
    <citation type="submission" date="2016-12" db="EMBL/GenBank/DDBJ databases">
        <title>The genomes of Aspergillus section Nigri reveals drivers in fungal speciation.</title>
        <authorList>
            <consortium name="DOE Joint Genome Institute"/>
            <person name="Vesth T.C."/>
            <person name="Nybo J."/>
            <person name="Theobald S."/>
            <person name="Brandl J."/>
            <person name="Frisvad J.C."/>
            <person name="Nielsen K.F."/>
            <person name="Lyhne E.K."/>
            <person name="Kogle M.E."/>
            <person name="Kuo A."/>
            <person name="Riley R."/>
            <person name="Clum A."/>
            <person name="Nolan M."/>
            <person name="Lipzen A."/>
            <person name="Salamov A."/>
            <person name="Henrissat B."/>
            <person name="Wiebenga A."/>
            <person name="De Vries R.P."/>
            <person name="Grigoriev I.V."/>
            <person name="Mortensen U.H."/>
            <person name="Andersen M.R."/>
            <person name="Baker S.E."/>
        </authorList>
    </citation>
    <scope>NUCLEOTIDE SEQUENCE [LARGE SCALE GENOMIC DNA]</scope>
    <source>
        <strain evidence="3 4">IBT 23096</strain>
    </source>
</reference>
<feature type="region of interest" description="Disordered" evidence="1">
    <location>
        <begin position="132"/>
        <end position="151"/>
    </location>
</feature>
<dbReference type="STRING" id="1392250.A0A2I2GLX7"/>
<evidence type="ECO:0000313" key="4">
    <source>
        <dbReference type="Proteomes" id="UP000234275"/>
    </source>
</evidence>
<feature type="domain" description="NAD-dependent epimerase/dehydratase" evidence="2">
    <location>
        <begin position="11"/>
        <end position="245"/>
    </location>
</feature>
<evidence type="ECO:0000259" key="2">
    <source>
        <dbReference type="Pfam" id="PF01370"/>
    </source>
</evidence>
<evidence type="ECO:0000313" key="3">
    <source>
        <dbReference type="EMBL" id="PLB53874.1"/>
    </source>
</evidence>